<reference evidence="3" key="1">
    <citation type="submission" date="2014-03" db="EMBL/GenBank/DDBJ databases">
        <title>The sialotranscriptome of Amblyomma triste, Amblyomma parvum and Amblyomma cajennense ticks, uncovered by 454-based RNA-seq.</title>
        <authorList>
            <person name="Garcia G.R."/>
            <person name="Gardinassi L.G."/>
            <person name="Ribeiro J.M."/>
            <person name="Anatriello E."/>
            <person name="Ferreira B.R."/>
            <person name="Moreira H.N."/>
            <person name="Mafra C."/>
            <person name="Olegario M.M."/>
            <person name="Szabo P.J."/>
            <person name="Miranda-Santos I.K."/>
            <person name="Maruyama S.R."/>
        </authorList>
    </citation>
    <scope>NUCLEOTIDE SEQUENCE</scope>
    <source>
        <strain evidence="3">Mato Grasso do Sul</strain>
        <tissue evidence="3">Salivary glands</tissue>
    </source>
</reference>
<dbReference type="EMBL" id="GBBM01003636">
    <property type="protein sequence ID" value="JAC31782.1"/>
    <property type="molecule type" value="mRNA"/>
</dbReference>
<dbReference type="PANTHER" id="PTHR21725">
    <property type="entry name" value="E3 UBIQUITIN-PROTEIN LIGASE UBR4"/>
    <property type="match status" value="1"/>
</dbReference>
<feature type="domain" description="E3 ubiquitin-protein ligase UBR4-like" evidence="2">
    <location>
        <begin position="1"/>
        <end position="105"/>
    </location>
</feature>
<name>A0A023GD43_AMBTT</name>
<dbReference type="Pfam" id="PF24079">
    <property type="entry name" value="UBR4"/>
    <property type="match status" value="1"/>
</dbReference>
<evidence type="ECO:0000259" key="2">
    <source>
        <dbReference type="Pfam" id="PF24079"/>
    </source>
</evidence>
<dbReference type="PANTHER" id="PTHR21725:SF1">
    <property type="entry name" value="E3 UBIQUITIN-PROTEIN LIGASE UBR4"/>
    <property type="match status" value="1"/>
</dbReference>
<sequence>MAHKPALELLLLKVQEQSLVDRALEEEAAAAASTVTGAATTGAASATPASTASASGATSSMVNRSIQQLAQKYCSECKASFDELSKIVQKILASRKELVEYEHKQKDSRKAQATTPTMVTVRPVRGELQSPGNLNAPAGNKQSSGRCYGCASAAVDHCITLLRALATSVPYRQLLCERGLIGELVEHNLRQGWSQVGQLVCLLTRDNPQATDHLNSLLMERISLALLRGGQSPPQPCLALVPTTATDTEEAVAPVVVGVPDLPAAVRHEVALLALSLQKEDSCWEQRLRCVMQLFLMGISSQSPIVLESITLPCLKMLQGIIKPDPPVSKRNKDKSIEELATVRPSGMCVGVDLKGWLDGDPVQTFSAWKSRCLGRPADTLSLGGGKRQRREDVRARFLVEKYGLRWRQLARRGGSSLRLLMLLQPPQQQQQPAQGQQRPLRPNWLRQVLFNPSCRQARTVACTLVKALCQVPSRCREMLDLLTTYLDDLGSAGESGARFLGLYQSLIAPDHWKHYLAIKGLLPHLGDLITAEIDQLTLLEETTLNADLSQGFALKMLTELLASFIEVDSIRQQYKARLVGCVLNGYLSLRKLVVQRTKLVDETQEKLLALLEEMTTGTESETEAFMAVCVATLGRYGLEDLRTPVFIFERLLAHSS</sequence>
<proteinExistence type="evidence at transcript level"/>
<protein>
    <submittedName>
        <fullName evidence="3">Putative e3 ubiquitin-protein ligase ubr4</fullName>
    </submittedName>
</protein>
<dbReference type="InterPro" id="IPR045189">
    <property type="entry name" value="UBR4-like"/>
</dbReference>
<dbReference type="AlphaFoldDB" id="A0A023GD43"/>
<feature type="region of interest" description="Disordered" evidence="1">
    <location>
        <begin position="37"/>
        <end position="58"/>
    </location>
</feature>
<evidence type="ECO:0000313" key="3">
    <source>
        <dbReference type="EMBL" id="JAC31782.1"/>
    </source>
</evidence>
<dbReference type="InterPro" id="IPR056530">
    <property type="entry name" value="UBR4-like_dom"/>
</dbReference>
<organism evidence="3">
    <name type="scientific">Amblyomma triste</name>
    <name type="common">Neotropical tick</name>
    <dbReference type="NCBI Taxonomy" id="251400"/>
    <lineage>
        <taxon>Eukaryota</taxon>
        <taxon>Metazoa</taxon>
        <taxon>Ecdysozoa</taxon>
        <taxon>Arthropoda</taxon>
        <taxon>Chelicerata</taxon>
        <taxon>Arachnida</taxon>
        <taxon>Acari</taxon>
        <taxon>Parasitiformes</taxon>
        <taxon>Ixodida</taxon>
        <taxon>Ixodoidea</taxon>
        <taxon>Ixodidae</taxon>
        <taxon>Amblyomminae</taxon>
        <taxon>Amblyomma</taxon>
    </lineage>
</organism>
<accession>A0A023GD43</accession>
<evidence type="ECO:0000256" key="1">
    <source>
        <dbReference type="SAM" id="MobiDB-lite"/>
    </source>
</evidence>